<evidence type="ECO:0000313" key="2">
    <source>
        <dbReference type="Proteomes" id="UP001162483"/>
    </source>
</evidence>
<proteinExistence type="predicted"/>
<comment type="caution">
    <text evidence="1">The sequence shown here is derived from an EMBL/GenBank/DDBJ whole genome shotgun (WGS) entry which is preliminary data.</text>
</comment>
<keyword evidence="2" id="KW-1185">Reference proteome</keyword>
<organism evidence="1 2">
    <name type="scientific">Staurois parvus</name>
    <dbReference type="NCBI Taxonomy" id="386267"/>
    <lineage>
        <taxon>Eukaryota</taxon>
        <taxon>Metazoa</taxon>
        <taxon>Chordata</taxon>
        <taxon>Craniata</taxon>
        <taxon>Vertebrata</taxon>
        <taxon>Euteleostomi</taxon>
        <taxon>Amphibia</taxon>
        <taxon>Batrachia</taxon>
        <taxon>Anura</taxon>
        <taxon>Neobatrachia</taxon>
        <taxon>Ranoidea</taxon>
        <taxon>Ranidae</taxon>
        <taxon>Staurois</taxon>
    </lineage>
</organism>
<protein>
    <recommendedName>
        <fullName evidence="3">Rhodopsin</fullName>
    </recommendedName>
</protein>
<reference evidence="1" key="1">
    <citation type="submission" date="2023-05" db="EMBL/GenBank/DDBJ databases">
        <authorList>
            <person name="Stuckert A."/>
        </authorList>
    </citation>
    <scope>NUCLEOTIDE SEQUENCE</scope>
</reference>
<evidence type="ECO:0000313" key="1">
    <source>
        <dbReference type="EMBL" id="CAI9554218.1"/>
    </source>
</evidence>
<accession>A0ABN9C2U5</accession>
<name>A0ABN9C2U5_9NEOB</name>
<dbReference type="Proteomes" id="UP001162483">
    <property type="component" value="Unassembled WGS sequence"/>
</dbReference>
<sequence>MYFLLCVIAYRQGCTDHFGNSGTARGPGVCRGPHEMPFFIGFFEFGHGHRGPMIPYCPGAP</sequence>
<dbReference type="EMBL" id="CATNWA010007511">
    <property type="protein sequence ID" value="CAI9554218.1"/>
    <property type="molecule type" value="Genomic_DNA"/>
</dbReference>
<gene>
    <name evidence="1" type="ORF">SPARVUS_LOCUS4179810</name>
</gene>
<evidence type="ECO:0008006" key="3">
    <source>
        <dbReference type="Google" id="ProtNLM"/>
    </source>
</evidence>